<keyword evidence="2 4" id="KW-0396">Initiation factor</keyword>
<comment type="function">
    <text evidence="4">IF-3 binds to the 30S ribosomal subunit and shifts the equilibrium between 70S ribosomes and their 50S and 30S subunits in favor of the free subunits, thus enhancing the availability of 30S subunits on which protein synthesis initiation begins.</text>
</comment>
<accession>A0A0G0K4N1</accession>
<evidence type="ECO:0000256" key="4">
    <source>
        <dbReference type="HAMAP-Rule" id="MF_00080"/>
    </source>
</evidence>
<dbReference type="PANTHER" id="PTHR10938">
    <property type="entry name" value="TRANSLATION INITIATION FACTOR IF-3"/>
    <property type="match status" value="1"/>
</dbReference>
<reference evidence="8 9" key="1">
    <citation type="journal article" date="2015" name="Nature">
        <title>rRNA introns, odd ribosomes, and small enigmatic genomes across a large radiation of phyla.</title>
        <authorList>
            <person name="Brown C.T."/>
            <person name="Hug L.A."/>
            <person name="Thomas B.C."/>
            <person name="Sharon I."/>
            <person name="Castelle C.J."/>
            <person name="Singh A."/>
            <person name="Wilkins M.J."/>
            <person name="Williams K.H."/>
            <person name="Banfield J.F."/>
        </authorList>
    </citation>
    <scope>NUCLEOTIDE SEQUENCE [LARGE SCALE GENOMIC DNA]</scope>
</reference>
<dbReference type="Gene3D" id="3.30.110.10">
    <property type="entry name" value="Translation initiation factor 3 (IF-3), C-terminal domain"/>
    <property type="match status" value="1"/>
</dbReference>
<dbReference type="Proteomes" id="UP000034603">
    <property type="component" value="Unassembled WGS sequence"/>
</dbReference>
<comment type="subcellular location">
    <subcellularLocation>
        <location evidence="4">Cytoplasm</location>
    </subcellularLocation>
</comment>
<keyword evidence="4" id="KW-0963">Cytoplasm</keyword>
<gene>
    <name evidence="4" type="primary">infC</name>
    <name evidence="8" type="ORF">US62_C0034G0002</name>
</gene>
<evidence type="ECO:0000256" key="3">
    <source>
        <dbReference type="ARBA" id="ARBA00022917"/>
    </source>
</evidence>
<dbReference type="InterPro" id="IPR036787">
    <property type="entry name" value="T_IF-3_N_sf"/>
</dbReference>
<dbReference type="GO" id="GO:0003743">
    <property type="term" value="F:translation initiation factor activity"/>
    <property type="evidence" value="ECO:0007669"/>
    <property type="project" value="UniProtKB-UniRule"/>
</dbReference>
<sequence>MHKKLKTFNFNYRINNQIRSSELRVIAADGKQIGVMSLSDALNKAHDEELDLIEIAPMAKPPVAKLMELGKFKYEEEKKLQKEKRKAKQGDIKEIRFSPFIAQHDFDTRIERIKEFLAENNKIRLVVNFTYRQLGSKQFGYEVLNRVLDNFKDQVVTDMEPKFLGKNLVMVISPTKKKLSTATPTEKIKPAQ</sequence>
<protein>
    <recommendedName>
        <fullName evidence="4 5">Translation initiation factor IF-3</fullName>
    </recommendedName>
</protein>
<dbReference type="SUPFAM" id="SSF55200">
    <property type="entry name" value="Translation initiation factor IF3, C-terminal domain"/>
    <property type="match status" value="1"/>
</dbReference>
<organism evidence="8 9">
    <name type="scientific">Candidatus Woesebacteria bacterium GW2011_GWA1_37_8</name>
    <dbReference type="NCBI Taxonomy" id="1618546"/>
    <lineage>
        <taxon>Bacteria</taxon>
        <taxon>Candidatus Woeseibacteriota</taxon>
    </lineage>
</organism>
<dbReference type="GO" id="GO:0016020">
    <property type="term" value="C:membrane"/>
    <property type="evidence" value="ECO:0007669"/>
    <property type="project" value="TreeGrafter"/>
</dbReference>
<dbReference type="GO" id="GO:0032790">
    <property type="term" value="P:ribosome disassembly"/>
    <property type="evidence" value="ECO:0007669"/>
    <property type="project" value="TreeGrafter"/>
</dbReference>
<proteinExistence type="inferred from homology"/>
<feature type="domain" description="Translation initiation factor 3 N-terminal" evidence="7">
    <location>
        <begin position="14"/>
        <end position="82"/>
    </location>
</feature>
<evidence type="ECO:0000259" key="6">
    <source>
        <dbReference type="Pfam" id="PF00707"/>
    </source>
</evidence>
<dbReference type="HAMAP" id="MF_00080">
    <property type="entry name" value="IF_3"/>
    <property type="match status" value="1"/>
</dbReference>
<dbReference type="SUPFAM" id="SSF54364">
    <property type="entry name" value="Translation initiation factor IF3, N-terminal domain"/>
    <property type="match status" value="1"/>
</dbReference>
<evidence type="ECO:0000256" key="2">
    <source>
        <dbReference type="ARBA" id="ARBA00022540"/>
    </source>
</evidence>
<dbReference type="Pfam" id="PF00707">
    <property type="entry name" value="IF3_C"/>
    <property type="match status" value="1"/>
</dbReference>
<comment type="similarity">
    <text evidence="1 4">Belongs to the IF-3 family.</text>
</comment>
<dbReference type="PATRIC" id="fig|1618546.3.peg.753"/>
<dbReference type="GO" id="GO:0005829">
    <property type="term" value="C:cytosol"/>
    <property type="evidence" value="ECO:0007669"/>
    <property type="project" value="TreeGrafter"/>
</dbReference>
<dbReference type="Pfam" id="PF05198">
    <property type="entry name" value="IF3_N"/>
    <property type="match status" value="1"/>
</dbReference>
<evidence type="ECO:0000256" key="1">
    <source>
        <dbReference type="ARBA" id="ARBA00005439"/>
    </source>
</evidence>
<comment type="subunit">
    <text evidence="4">Monomer.</text>
</comment>
<dbReference type="Gene3D" id="3.10.20.80">
    <property type="entry name" value="Translation initiation factor 3 (IF-3), N-terminal domain"/>
    <property type="match status" value="1"/>
</dbReference>
<evidence type="ECO:0000256" key="5">
    <source>
        <dbReference type="NCBIfam" id="TIGR00168"/>
    </source>
</evidence>
<dbReference type="InterPro" id="IPR019814">
    <property type="entry name" value="Translation_initiation_fac_3_N"/>
</dbReference>
<dbReference type="PANTHER" id="PTHR10938:SF0">
    <property type="entry name" value="TRANSLATION INITIATION FACTOR IF-3, MITOCHONDRIAL"/>
    <property type="match status" value="1"/>
</dbReference>
<dbReference type="EMBL" id="LBTR01000034">
    <property type="protein sequence ID" value="KKQ44064.1"/>
    <property type="molecule type" value="Genomic_DNA"/>
</dbReference>
<dbReference type="AlphaFoldDB" id="A0A0G0K4N1"/>
<dbReference type="InterPro" id="IPR019815">
    <property type="entry name" value="Translation_initiation_fac_3_C"/>
</dbReference>
<dbReference type="GO" id="GO:0043022">
    <property type="term" value="F:ribosome binding"/>
    <property type="evidence" value="ECO:0007669"/>
    <property type="project" value="TreeGrafter"/>
</dbReference>
<evidence type="ECO:0000259" key="7">
    <source>
        <dbReference type="Pfam" id="PF05198"/>
    </source>
</evidence>
<evidence type="ECO:0000313" key="8">
    <source>
        <dbReference type="EMBL" id="KKQ44064.1"/>
    </source>
</evidence>
<feature type="domain" description="Translation initiation factor 3 C-terminal" evidence="6">
    <location>
        <begin position="91"/>
        <end position="174"/>
    </location>
</feature>
<name>A0A0G0K4N1_9BACT</name>
<comment type="caution">
    <text evidence="8">The sequence shown here is derived from an EMBL/GenBank/DDBJ whole genome shotgun (WGS) entry which is preliminary data.</text>
</comment>
<dbReference type="InterPro" id="IPR036788">
    <property type="entry name" value="T_IF-3_C_sf"/>
</dbReference>
<keyword evidence="3 4" id="KW-0648">Protein biosynthesis</keyword>
<dbReference type="NCBIfam" id="TIGR00168">
    <property type="entry name" value="infC"/>
    <property type="match status" value="1"/>
</dbReference>
<evidence type="ECO:0000313" key="9">
    <source>
        <dbReference type="Proteomes" id="UP000034603"/>
    </source>
</evidence>
<dbReference type="InterPro" id="IPR001288">
    <property type="entry name" value="Translation_initiation_fac_3"/>
</dbReference>